<keyword evidence="3" id="KW-0805">Transcription regulation</keyword>
<dbReference type="OrthoDB" id="6432698at2759"/>
<keyword evidence="4" id="KW-0804">Transcription</keyword>
<keyword evidence="5" id="KW-0539">Nucleus</keyword>
<feature type="compositionally biased region" description="Acidic residues" evidence="7">
    <location>
        <begin position="43"/>
        <end position="54"/>
    </location>
</feature>
<comment type="subcellular location">
    <subcellularLocation>
        <location evidence="1">Nucleus</location>
    </subcellularLocation>
</comment>
<comment type="caution">
    <text evidence="8">The sequence shown here is derived from an EMBL/GenBank/DDBJ whole genome shotgun (WGS) entry which is preliminary data.</text>
</comment>
<organism evidence="8 9">
    <name type="scientific">Argiope bruennichi</name>
    <name type="common">Wasp spider</name>
    <name type="synonym">Aranea bruennichi</name>
    <dbReference type="NCBI Taxonomy" id="94029"/>
    <lineage>
        <taxon>Eukaryota</taxon>
        <taxon>Metazoa</taxon>
        <taxon>Ecdysozoa</taxon>
        <taxon>Arthropoda</taxon>
        <taxon>Chelicerata</taxon>
        <taxon>Arachnida</taxon>
        <taxon>Araneae</taxon>
        <taxon>Araneomorphae</taxon>
        <taxon>Entelegynae</taxon>
        <taxon>Araneoidea</taxon>
        <taxon>Araneidae</taxon>
        <taxon>Argiope</taxon>
    </lineage>
</organism>
<proteinExistence type="predicted"/>
<dbReference type="InterPro" id="IPR013907">
    <property type="entry name" value="Sds3"/>
</dbReference>
<dbReference type="OMA" id="TERHSME"/>
<dbReference type="GO" id="GO:0005654">
    <property type="term" value="C:nucleoplasm"/>
    <property type="evidence" value="ECO:0007669"/>
    <property type="project" value="UniProtKB-ARBA"/>
</dbReference>
<sequence length="317" mass="37197">MSNKENRQPENGHVTYTSDRYSSCSYGSDEDTEDASETAFHNDEDDDDDDDEEEEYIDIKERMYHVKLSEYKSQLKQLEDHNHPAYVNGLKALREKYMDRQFKNVVFLAFEMERIKREHELEKQAALDEFNEKQKELKENLIADLEEKKKIYEAERDNMDITSDITDNHLPIRKLRRRGNDPSPAPETKRRKISSNSQQIKFQLTEDEINEDLKQIKEGLAKTPSQAPDNGEELSNENGNLLDIRVENGKLYYEKYWYHRGQQIYYDGKHIGSKISAVISAINPTEIWVKRSSDNGKYQIYISELLKGVVTLKRRSA</sequence>
<evidence type="ECO:0000313" key="8">
    <source>
        <dbReference type="EMBL" id="KAF8792759.1"/>
    </source>
</evidence>
<feature type="region of interest" description="Disordered" evidence="7">
    <location>
        <begin position="1"/>
        <end position="54"/>
    </location>
</feature>
<dbReference type="AlphaFoldDB" id="A0A8T0FSU6"/>
<dbReference type="EMBL" id="JABXBU010000003">
    <property type="protein sequence ID" value="KAF8792759.1"/>
    <property type="molecule type" value="Genomic_DNA"/>
</dbReference>
<evidence type="ECO:0000256" key="5">
    <source>
        <dbReference type="ARBA" id="ARBA00023242"/>
    </source>
</evidence>
<evidence type="ECO:0000256" key="1">
    <source>
        <dbReference type="ARBA" id="ARBA00004123"/>
    </source>
</evidence>
<gene>
    <name evidence="8" type="ORF">HNY73_004320</name>
</gene>
<feature type="region of interest" description="Disordered" evidence="7">
    <location>
        <begin position="165"/>
        <end position="198"/>
    </location>
</feature>
<evidence type="ECO:0000256" key="3">
    <source>
        <dbReference type="ARBA" id="ARBA00023015"/>
    </source>
</evidence>
<keyword evidence="9" id="KW-1185">Reference proteome</keyword>
<dbReference type="SMART" id="SM01401">
    <property type="entry name" value="Sds3"/>
    <property type="match status" value="1"/>
</dbReference>
<dbReference type="PANTHER" id="PTHR21964">
    <property type="entry name" value="BREAST CANCER METASTASIS-SUPPRESSOR 1"/>
    <property type="match status" value="1"/>
</dbReference>
<evidence type="ECO:0000256" key="4">
    <source>
        <dbReference type="ARBA" id="ARBA00023163"/>
    </source>
</evidence>
<accession>A0A8T0FSU6</accession>
<evidence type="ECO:0000256" key="2">
    <source>
        <dbReference type="ARBA" id="ARBA00022491"/>
    </source>
</evidence>
<feature type="coiled-coil region" evidence="6">
    <location>
        <begin position="116"/>
        <end position="162"/>
    </location>
</feature>
<protein>
    <submittedName>
        <fullName evidence="8">Sin3 histone deacetylase corepressor complex like protein</fullName>
    </submittedName>
</protein>
<feature type="compositionally biased region" description="Basic and acidic residues" evidence="7">
    <location>
        <begin position="1"/>
        <end position="10"/>
    </location>
</feature>
<evidence type="ECO:0000256" key="7">
    <source>
        <dbReference type="SAM" id="MobiDB-lite"/>
    </source>
</evidence>
<evidence type="ECO:0000256" key="6">
    <source>
        <dbReference type="SAM" id="Coils"/>
    </source>
</evidence>
<dbReference type="Proteomes" id="UP000807504">
    <property type="component" value="Unassembled WGS sequence"/>
</dbReference>
<reference evidence="8" key="2">
    <citation type="submission" date="2020-06" db="EMBL/GenBank/DDBJ databases">
        <authorList>
            <person name="Sheffer M."/>
        </authorList>
    </citation>
    <scope>NUCLEOTIDE SEQUENCE</scope>
</reference>
<dbReference type="Pfam" id="PF08598">
    <property type="entry name" value="Sds3"/>
    <property type="match status" value="1"/>
</dbReference>
<name>A0A8T0FSU6_ARGBR</name>
<keyword evidence="2" id="KW-0678">Repressor</keyword>
<keyword evidence="6" id="KW-0175">Coiled coil</keyword>
<evidence type="ECO:0000313" key="9">
    <source>
        <dbReference type="Proteomes" id="UP000807504"/>
    </source>
</evidence>
<feature type="compositionally biased region" description="Polar residues" evidence="7">
    <location>
        <begin position="14"/>
        <end position="26"/>
    </location>
</feature>
<dbReference type="GO" id="GO:0010468">
    <property type="term" value="P:regulation of gene expression"/>
    <property type="evidence" value="ECO:0007669"/>
    <property type="project" value="UniProtKB-ARBA"/>
</dbReference>
<reference evidence="8" key="1">
    <citation type="journal article" date="2020" name="bioRxiv">
        <title>Chromosome-level reference genome of the European wasp spider Argiope bruennichi: a resource for studies on range expansion and evolutionary adaptation.</title>
        <authorList>
            <person name="Sheffer M.M."/>
            <person name="Hoppe A."/>
            <person name="Krehenwinkel H."/>
            <person name="Uhl G."/>
            <person name="Kuss A.W."/>
            <person name="Jensen L."/>
            <person name="Jensen C."/>
            <person name="Gillespie R.G."/>
            <person name="Hoff K.J."/>
            <person name="Prost S."/>
        </authorList>
    </citation>
    <scope>NUCLEOTIDE SEQUENCE</scope>
</reference>